<protein>
    <recommendedName>
        <fullName evidence="10">RecC C-terminal domain-containing protein</fullName>
    </recommendedName>
</protein>
<keyword evidence="8" id="KW-0238">DNA-binding</keyword>
<dbReference type="Pfam" id="PF17946">
    <property type="entry name" value="RecC_C"/>
    <property type="match status" value="1"/>
</dbReference>
<dbReference type="GO" id="GO:0003677">
    <property type="term" value="F:DNA binding"/>
    <property type="evidence" value="ECO:0007669"/>
    <property type="project" value="UniProtKB-KW"/>
</dbReference>
<evidence type="ECO:0000256" key="4">
    <source>
        <dbReference type="ARBA" id="ARBA00022801"/>
    </source>
</evidence>
<keyword evidence="7" id="KW-0067">ATP-binding</keyword>
<proteinExistence type="predicted"/>
<dbReference type="AlphaFoldDB" id="A0A915XLB2"/>
<evidence type="ECO:0000256" key="8">
    <source>
        <dbReference type="ARBA" id="ARBA00023125"/>
    </source>
</evidence>
<dbReference type="GO" id="GO:0004386">
    <property type="term" value="F:helicase activity"/>
    <property type="evidence" value="ECO:0007669"/>
    <property type="project" value="UniProtKB-KW"/>
</dbReference>
<dbReference type="Gene3D" id="3.40.50.300">
    <property type="entry name" value="P-loop containing nucleotide triphosphate hydrolases"/>
    <property type="match status" value="1"/>
</dbReference>
<dbReference type="InterPro" id="IPR011335">
    <property type="entry name" value="Restrct_endonuc-II-like"/>
</dbReference>
<evidence type="ECO:0000259" key="10">
    <source>
        <dbReference type="Pfam" id="PF17946"/>
    </source>
</evidence>
<evidence type="ECO:0000313" key="12">
    <source>
        <dbReference type="Proteomes" id="UP001063350"/>
    </source>
</evidence>
<keyword evidence="3" id="KW-0227">DNA damage</keyword>
<dbReference type="PANTHER" id="PTHR30591">
    <property type="entry name" value="RECBCD ENZYME SUBUNIT RECC"/>
    <property type="match status" value="1"/>
</dbReference>
<dbReference type="GO" id="GO:0006281">
    <property type="term" value="P:DNA repair"/>
    <property type="evidence" value="ECO:0007669"/>
    <property type="project" value="UniProtKB-KW"/>
</dbReference>
<dbReference type="GO" id="GO:0006310">
    <property type="term" value="P:DNA recombination"/>
    <property type="evidence" value="ECO:0007669"/>
    <property type="project" value="TreeGrafter"/>
</dbReference>
<evidence type="ECO:0000256" key="2">
    <source>
        <dbReference type="ARBA" id="ARBA00022741"/>
    </source>
</evidence>
<keyword evidence="12" id="KW-1185">Reference proteome</keyword>
<dbReference type="SUPFAM" id="SSF52980">
    <property type="entry name" value="Restriction endonuclease-like"/>
    <property type="match status" value="1"/>
</dbReference>
<evidence type="ECO:0000256" key="7">
    <source>
        <dbReference type="ARBA" id="ARBA00022840"/>
    </source>
</evidence>
<keyword evidence="4" id="KW-0378">Hydrolase</keyword>
<dbReference type="InterPro" id="IPR041500">
    <property type="entry name" value="RecC_C"/>
</dbReference>
<keyword evidence="2" id="KW-0547">Nucleotide-binding</keyword>
<evidence type="ECO:0000256" key="5">
    <source>
        <dbReference type="ARBA" id="ARBA00022806"/>
    </source>
</evidence>
<dbReference type="PANTHER" id="PTHR30591:SF1">
    <property type="entry name" value="RECBCD ENZYME SUBUNIT RECC"/>
    <property type="match status" value="1"/>
</dbReference>
<evidence type="ECO:0000256" key="6">
    <source>
        <dbReference type="ARBA" id="ARBA00022839"/>
    </source>
</evidence>
<gene>
    <name evidence="11" type="ORF">GF1_28140</name>
</gene>
<name>A0A915XLB2_9BACT</name>
<dbReference type="KEGG" id="ddu:GF1_28140"/>
<dbReference type="Gene3D" id="1.10.10.990">
    <property type="match status" value="1"/>
</dbReference>
<keyword evidence="6" id="KW-0269">Exonuclease</keyword>
<dbReference type="InterPro" id="IPR027417">
    <property type="entry name" value="P-loop_NTPase"/>
</dbReference>
<dbReference type="EMBL" id="AP024233">
    <property type="protein sequence ID" value="BCO10438.1"/>
    <property type="molecule type" value="Genomic_DNA"/>
</dbReference>
<keyword evidence="1" id="KW-0540">Nuclease</keyword>
<sequence length="583" mass="65677">MEPFGDLSSRDTHLLGVLASLVERLRFWSRRLRQPAAPSRWQEVLVALLDDFFTGVESEEQYSLVQLRETIGRFGATCSRAGFTEPLEQNLVRAWLEHALNGAPAPYPFLSGQVTFCNMVPMRAIPFRVLCLLGMNDGDFPRVQRPLSFDLMAREPRIGDRNRRDDDRYLFLEALLSAREHLHISWIGRDQRDMSLLPPSVVVSELRDYIDRSSVAAGAGNSSVSDTPSVSDTLPVSALLTVEYPLQPFSASCFTGTVYRSHAAHWLPPRDPRVDSPAFVRQALSDPGDDSGPGGAWESVDINLLARFWSHPVRFFLQERLGLRLWVGEEALAENEPFAPDALERYQLARQSVDCLLSGREPGECSRRLRARGLLPHGGFGESLMAELYDRTSFLVRNLSMLGQERREPVSVDLDVAGIRLVGTLDGLHAKGLVTWRPTRWKGGDLIRLWVLHLVLNLAAPEGTGHRSFHLATDSVLSLQPVETAREQLAELLHWYQCGLREPLHFFPGTSLAWARARRTGRGAEQREAEKVWYDSFKTPGEQQDLAYRIALRGRDPLDQGFRELTRIWDPVLDVLEEDDAAA</sequence>
<evidence type="ECO:0000256" key="3">
    <source>
        <dbReference type="ARBA" id="ARBA00022763"/>
    </source>
</evidence>
<reference evidence="11" key="1">
    <citation type="submission" date="2020-12" db="EMBL/GenBank/DDBJ databases">
        <title>Desulfobium dissulfuricans gen. nov., sp. nov., a novel mesophilic, sulfate-reducing bacterium isolated from a deep-sea hydrothermal vent.</title>
        <authorList>
            <person name="Hashimoto Y."/>
            <person name="Tame A."/>
            <person name="Sawayama S."/>
            <person name="Miyazaki J."/>
            <person name="Takai K."/>
            <person name="Nakagawa S."/>
        </authorList>
    </citation>
    <scope>NUCLEOTIDE SEQUENCE</scope>
    <source>
        <strain evidence="11">GF1</strain>
    </source>
</reference>
<accession>A0A915XLB2</accession>
<evidence type="ECO:0000313" key="11">
    <source>
        <dbReference type="EMBL" id="BCO10438.1"/>
    </source>
</evidence>
<keyword evidence="9" id="KW-0234">DNA repair</keyword>
<dbReference type="SUPFAM" id="SSF52540">
    <property type="entry name" value="P-loop containing nucleoside triphosphate hydrolases"/>
    <property type="match status" value="1"/>
</dbReference>
<keyword evidence="5" id="KW-0347">Helicase</keyword>
<evidence type="ECO:0000256" key="1">
    <source>
        <dbReference type="ARBA" id="ARBA00022722"/>
    </source>
</evidence>
<dbReference type="Proteomes" id="UP001063350">
    <property type="component" value="Chromosome"/>
</dbReference>
<feature type="domain" description="RecC C-terminal" evidence="10">
    <location>
        <begin position="297"/>
        <end position="518"/>
    </location>
</feature>
<dbReference type="GO" id="GO:0005524">
    <property type="term" value="F:ATP binding"/>
    <property type="evidence" value="ECO:0007669"/>
    <property type="project" value="UniProtKB-KW"/>
</dbReference>
<organism evidence="11 12">
    <name type="scientific">Desulfolithobacter dissulfuricans</name>
    <dbReference type="NCBI Taxonomy" id="2795293"/>
    <lineage>
        <taxon>Bacteria</taxon>
        <taxon>Pseudomonadati</taxon>
        <taxon>Thermodesulfobacteriota</taxon>
        <taxon>Desulfobulbia</taxon>
        <taxon>Desulfobulbales</taxon>
        <taxon>Desulfobulbaceae</taxon>
        <taxon>Desulfolithobacter</taxon>
    </lineage>
</organism>
<dbReference type="GO" id="GO:0004527">
    <property type="term" value="F:exonuclease activity"/>
    <property type="evidence" value="ECO:0007669"/>
    <property type="project" value="UniProtKB-KW"/>
</dbReference>
<evidence type="ECO:0000256" key="9">
    <source>
        <dbReference type="ARBA" id="ARBA00023204"/>
    </source>
</evidence>